<organism evidence="3 4">
    <name type="scientific">Streptomyces nitrosporeus</name>
    <dbReference type="NCBI Taxonomy" id="28894"/>
    <lineage>
        <taxon>Bacteria</taxon>
        <taxon>Bacillati</taxon>
        <taxon>Actinomycetota</taxon>
        <taxon>Actinomycetes</taxon>
        <taxon>Kitasatosporales</taxon>
        <taxon>Streptomycetaceae</taxon>
        <taxon>Streptomyces</taxon>
    </lineage>
</organism>
<evidence type="ECO:0000313" key="3">
    <source>
        <dbReference type="EMBL" id="QEU73183.1"/>
    </source>
</evidence>
<evidence type="ECO:0000256" key="2">
    <source>
        <dbReference type="SAM" id="SignalP"/>
    </source>
</evidence>
<gene>
    <name evidence="3" type="ORF">CP967_15270</name>
</gene>
<dbReference type="Proteomes" id="UP000326178">
    <property type="component" value="Chromosome"/>
</dbReference>
<sequence>MSRSLRHGALAATAIVFSIVSLSACGAGNDAATLKVRPDNASTALDQIKVQNVNVITQPEREAEGPAVIAATLFNDGTKQETLESITLPGTDTTVKLTPAEGGGPVVVPAGGRVILGGEGNASAVIEDGREATQDGNVQNVAFTFSETGEVSLGALVVPATHFFKDFGPSALPSPEPTPSQSASGSPSPDASAEGTGAEGATQTETGENASAEDVPAAG</sequence>
<feature type="signal peptide" evidence="2">
    <location>
        <begin position="1"/>
        <end position="26"/>
    </location>
</feature>
<dbReference type="KEGG" id="snk:CP967_15270"/>
<proteinExistence type="predicted"/>
<feature type="compositionally biased region" description="Low complexity" evidence="1">
    <location>
        <begin position="179"/>
        <end position="208"/>
    </location>
</feature>
<accession>A0A5J6FB04</accession>
<evidence type="ECO:0000313" key="4">
    <source>
        <dbReference type="Proteomes" id="UP000326178"/>
    </source>
</evidence>
<keyword evidence="4" id="KW-1185">Reference proteome</keyword>
<dbReference type="EMBL" id="CP023702">
    <property type="protein sequence ID" value="QEU73183.1"/>
    <property type="molecule type" value="Genomic_DNA"/>
</dbReference>
<keyword evidence="2" id="KW-0732">Signal</keyword>
<dbReference type="AlphaFoldDB" id="A0A5J6FB04"/>
<feature type="region of interest" description="Disordered" evidence="1">
    <location>
        <begin position="168"/>
        <end position="219"/>
    </location>
</feature>
<name>A0A5J6FB04_9ACTN</name>
<evidence type="ECO:0000256" key="1">
    <source>
        <dbReference type="SAM" id="MobiDB-lite"/>
    </source>
</evidence>
<protein>
    <submittedName>
        <fullName evidence="3">DUF461 domain-containing protein</fullName>
    </submittedName>
</protein>
<dbReference type="OrthoDB" id="3824824at2"/>
<feature type="chain" id="PRO_5023828750" evidence="2">
    <location>
        <begin position="27"/>
        <end position="219"/>
    </location>
</feature>
<dbReference type="PROSITE" id="PS51257">
    <property type="entry name" value="PROKAR_LIPOPROTEIN"/>
    <property type="match status" value="1"/>
</dbReference>
<dbReference type="RefSeq" id="WP_150488501.1">
    <property type="nucleotide sequence ID" value="NZ_BMUV01000013.1"/>
</dbReference>
<reference evidence="3 4" key="1">
    <citation type="submission" date="2017-09" db="EMBL/GenBank/DDBJ databases">
        <authorList>
            <person name="Lee N."/>
            <person name="Cho B.-K."/>
        </authorList>
    </citation>
    <scope>NUCLEOTIDE SEQUENCE [LARGE SCALE GENOMIC DNA]</scope>
    <source>
        <strain evidence="3 4">ATCC 12769</strain>
    </source>
</reference>